<dbReference type="Proteomes" id="UP001558713">
    <property type="component" value="Unassembled WGS sequence"/>
</dbReference>
<dbReference type="CDD" id="cd00303">
    <property type="entry name" value="retropepsin_like"/>
    <property type="match status" value="1"/>
</dbReference>
<comment type="caution">
    <text evidence="1">The sequence shown here is derived from an EMBL/GenBank/DDBJ whole genome shotgun (WGS) entry which is preliminary data.</text>
</comment>
<dbReference type="InterPro" id="IPR021109">
    <property type="entry name" value="Peptidase_aspartic_dom_sf"/>
</dbReference>
<dbReference type="Gene3D" id="3.10.10.10">
    <property type="entry name" value="HIV Type 1 Reverse Transcriptase, subunit A, domain 1"/>
    <property type="match status" value="1"/>
</dbReference>
<accession>A0ABD1C269</accession>
<protein>
    <submittedName>
        <fullName evidence="1">Uncharacterized protein</fullName>
    </submittedName>
</protein>
<proteinExistence type="predicted"/>
<dbReference type="EMBL" id="JBANAX010000071">
    <property type="protein sequence ID" value="KAL1223552.1"/>
    <property type="molecule type" value="Genomic_DNA"/>
</dbReference>
<gene>
    <name evidence="1" type="ORF">V5N11_034303</name>
</gene>
<keyword evidence="2" id="KW-1185">Reference proteome</keyword>
<dbReference type="PANTHER" id="PTHR33067">
    <property type="entry name" value="RNA-DIRECTED DNA POLYMERASE-RELATED"/>
    <property type="match status" value="1"/>
</dbReference>
<dbReference type="AlphaFoldDB" id="A0ABD1C269"/>
<dbReference type="InterPro" id="IPR043502">
    <property type="entry name" value="DNA/RNA_pol_sf"/>
</dbReference>
<name>A0ABD1C269_CARAN</name>
<dbReference type="SUPFAM" id="SSF56672">
    <property type="entry name" value="DNA/RNA polymerases"/>
    <property type="match status" value="1"/>
</dbReference>
<organism evidence="1 2">
    <name type="scientific">Cardamine amara subsp. amara</name>
    <dbReference type="NCBI Taxonomy" id="228776"/>
    <lineage>
        <taxon>Eukaryota</taxon>
        <taxon>Viridiplantae</taxon>
        <taxon>Streptophyta</taxon>
        <taxon>Embryophyta</taxon>
        <taxon>Tracheophyta</taxon>
        <taxon>Spermatophyta</taxon>
        <taxon>Magnoliopsida</taxon>
        <taxon>eudicotyledons</taxon>
        <taxon>Gunneridae</taxon>
        <taxon>Pentapetalae</taxon>
        <taxon>rosids</taxon>
        <taxon>malvids</taxon>
        <taxon>Brassicales</taxon>
        <taxon>Brassicaceae</taxon>
        <taxon>Cardamineae</taxon>
        <taxon>Cardamine</taxon>
    </lineage>
</organism>
<evidence type="ECO:0000313" key="2">
    <source>
        <dbReference type="Proteomes" id="UP001558713"/>
    </source>
</evidence>
<evidence type="ECO:0000313" key="1">
    <source>
        <dbReference type="EMBL" id="KAL1223552.1"/>
    </source>
</evidence>
<reference evidence="1 2" key="1">
    <citation type="submission" date="2024-04" db="EMBL/GenBank/DDBJ databases">
        <title>Genome assembly C_amara_ONT_v2.</title>
        <authorList>
            <person name="Yant L."/>
            <person name="Moore C."/>
            <person name="Slenker M."/>
        </authorList>
    </citation>
    <scope>NUCLEOTIDE SEQUENCE [LARGE SCALE GENOMIC DNA]</scope>
    <source>
        <tissue evidence="1">Leaf</tissue>
    </source>
</reference>
<dbReference type="PANTHER" id="PTHR33067:SF31">
    <property type="entry name" value="RNA-DIRECTED DNA POLYMERASE"/>
    <property type="match status" value="1"/>
</dbReference>
<dbReference type="Gene3D" id="2.40.70.10">
    <property type="entry name" value="Acid Proteases"/>
    <property type="match status" value="1"/>
</dbReference>
<sequence>MKSKEKGNPDDLRAYVPPLPFPGRNKKHQADKYKKLFEKHLKDVELHIPLLEALMLIPPAQKYLKDLVKEKTKEIQGMVLLTHQCSAIIQKQIICKEKLQDPGSFTLPYSIDALTFKNCLCDLGASISLMPLSVAKRLGYTRFSPSNISLVLADRSVCHPHGLLEDLPVRIWHIEVPTDFVVLEMNEEPQDPLILGRPFLATAGALIDVKNGTIDLKLGKEVIQFNIKNAMKQPHIQVFGIGEIEDLAEEFFEEIVEKDHLKTALTTYSGGKHVHPEASFYEGILNTPQRAGEEDTIETLGKVEEIAALEEVTRSVHSSRLLESAQRKQHSIDSLDCQPESHNIEPSECSAIKAPTVELKPLPEGLRYAFLGKNDTYPVIVNDKLKPEELSLLLNELRKFRKAIGYSLDDIKGISPSLCTHRIHLENETHTSVEHQRCLNPNLKKVVKKEIIKLLDAGIIYPISDSTWVSHVH</sequence>